<proteinExistence type="predicted"/>
<comment type="caution">
    <text evidence="1">The sequence shown here is derived from an EMBL/GenBank/DDBJ whole genome shotgun (WGS) entry which is preliminary data.</text>
</comment>
<dbReference type="Gene3D" id="3.30.420.10">
    <property type="entry name" value="Ribonuclease H-like superfamily/Ribonuclease H"/>
    <property type="match status" value="1"/>
</dbReference>
<accession>A0ABN9GT85</accession>
<evidence type="ECO:0000313" key="2">
    <source>
        <dbReference type="Proteomes" id="UP001162483"/>
    </source>
</evidence>
<evidence type="ECO:0008006" key="3">
    <source>
        <dbReference type="Google" id="ProtNLM"/>
    </source>
</evidence>
<dbReference type="Proteomes" id="UP001162483">
    <property type="component" value="Unassembled WGS sequence"/>
</dbReference>
<evidence type="ECO:0000313" key="1">
    <source>
        <dbReference type="EMBL" id="CAI9611768.1"/>
    </source>
</evidence>
<organism evidence="1 2">
    <name type="scientific">Staurois parvus</name>
    <dbReference type="NCBI Taxonomy" id="386267"/>
    <lineage>
        <taxon>Eukaryota</taxon>
        <taxon>Metazoa</taxon>
        <taxon>Chordata</taxon>
        <taxon>Craniata</taxon>
        <taxon>Vertebrata</taxon>
        <taxon>Euteleostomi</taxon>
        <taxon>Amphibia</taxon>
        <taxon>Batrachia</taxon>
        <taxon>Anura</taxon>
        <taxon>Neobatrachia</taxon>
        <taxon>Ranoidea</taxon>
        <taxon>Ranidae</taxon>
        <taxon>Staurois</taxon>
    </lineage>
</organism>
<dbReference type="EMBL" id="CATNWA010019174">
    <property type="protein sequence ID" value="CAI9611768.1"/>
    <property type="molecule type" value="Genomic_DNA"/>
</dbReference>
<sequence>AHAEIEDYWDSVLWSDDTKINVSGNNGFKTVWLHKGEEYKEKCMVPRVKHGGGRVLHAGVGELHFFEGIMNSMLYIELEVFQHDNHPKHTSKATVAFL</sequence>
<protein>
    <recommendedName>
        <fullName evidence="3">Transposase</fullName>
    </recommendedName>
</protein>
<keyword evidence="2" id="KW-1185">Reference proteome</keyword>
<name>A0ABN9GT85_9NEOB</name>
<feature type="non-terminal residue" evidence="1">
    <location>
        <position position="98"/>
    </location>
</feature>
<gene>
    <name evidence="1" type="ORF">SPARVUS_LOCUS14599544</name>
</gene>
<dbReference type="InterPro" id="IPR036397">
    <property type="entry name" value="RNaseH_sf"/>
</dbReference>
<feature type="non-terminal residue" evidence="1">
    <location>
        <position position="1"/>
    </location>
</feature>
<reference evidence="1" key="1">
    <citation type="submission" date="2023-05" db="EMBL/GenBank/DDBJ databases">
        <authorList>
            <person name="Stuckert A."/>
        </authorList>
    </citation>
    <scope>NUCLEOTIDE SEQUENCE</scope>
</reference>